<evidence type="ECO:0000256" key="1">
    <source>
        <dbReference type="ARBA" id="ARBA00001049"/>
    </source>
</evidence>
<comment type="PTM">
    <text evidence="11">Cleaved by autocatalysis into a large and a small subunit.</text>
</comment>
<comment type="similarity">
    <text evidence="3 11">Belongs to the gamma-glutamyltransferase family.</text>
</comment>
<sequence>MRTPATVLALVTAGGVAAALALPASAAPQAPPGRTGPPPVGHELPKVPVMTGGGGAVASVDPVASQVGIDILEKGGTAADAAVATAAAVAAVEPYSSGIGGGGFFVHYDAETKKVTTIDGRETAPATFDEKVFLEPDGTPMDFMTVVNSGLSVGVPGTPATWDAALRTHGTMSLNQVLKPAEEIARKGFVVDETFRQDTLDNAERFSMFPATAAIYLPGGEPVPVGGVQRNPDLAKAYRELRTHGIAALHTGRMGQDLVREVQNPTTAPGVTVPKGQMTAADLAAYRVNHKAPTHSEHRGLDVYGMDTPSSGGIAVSQILNLLESFEERTGREIANLSEAEYLHWFSEASALAFADRNRWVGDVPGVPTAELTSQEFADERSCLFSDDTALTRPVPFGSPDGDYDATCEAAGTTRLPKDGQSTTSLTVADRWGDVVTYTLTIEQYGGSGIVVPGWGFLLNNELTDFNFTPTMKGVPDPNLPGPGKRPRSSMSPTIVLEDGKPFLTAGSPGGATIITTVAQVIAGVVDRGLTVDDAVAAPRLSSRNGTEEAETPIFATAIGDELRAKGHVLRSRPVIGNATAIRSLSPSLWTSAAEPVRRGGGSAMVVDPQ</sequence>
<protein>
    <recommendedName>
        <fullName evidence="11">Glutathione hydrolase proenzyme</fullName>
        <ecNumber evidence="11">2.3.2.2</ecNumber>
        <ecNumber evidence="11">3.4.19.13</ecNumber>
    </recommendedName>
    <component>
        <recommendedName>
            <fullName evidence="11">Glutathione hydrolase large chain</fullName>
        </recommendedName>
    </component>
    <component>
        <recommendedName>
            <fullName evidence="11">Glutathione hydrolase small chain</fullName>
        </recommendedName>
    </component>
</protein>
<dbReference type="EC" id="2.3.2.2" evidence="11"/>
<keyword evidence="11" id="KW-0317">Glutathione biosynthesis</keyword>
<dbReference type="Gene3D" id="1.10.246.130">
    <property type="match status" value="1"/>
</dbReference>
<evidence type="ECO:0000256" key="3">
    <source>
        <dbReference type="ARBA" id="ARBA00009381"/>
    </source>
</evidence>
<dbReference type="EMBL" id="BMEA01000001">
    <property type="protein sequence ID" value="GGB69627.1"/>
    <property type="molecule type" value="Genomic_DNA"/>
</dbReference>
<dbReference type="GO" id="GO:0036374">
    <property type="term" value="F:glutathione hydrolase activity"/>
    <property type="evidence" value="ECO:0007669"/>
    <property type="project" value="UniProtKB-UniRule"/>
</dbReference>
<evidence type="ECO:0000256" key="10">
    <source>
        <dbReference type="PIRSR" id="PIRSR600101-2"/>
    </source>
</evidence>
<dbReference type="InterPro" id="IPR000101">
    <property type="entry name" value="GGT_peptidase"/>
</dbReference>
<feature type="binding site" evidence="10">
    <location>
        <position position="511"/>
    </location>
    <ligand>
        <name>L-glutamate</name>
        <dbReference type="ChEBI" id="CHEBI:29985"/>
    </ligand>
</feature>
<comment type="pathway">
    <text evidence="11">Sulfur metabolism; glutathione metabolism.</text>
</comment>
<dbReference type="Proteomes" id="UP000628079">
    <property type="component" value="Unassembled WGS sequence"/>
</dbReference>
<evidence type="ECO:0000256" key="7">
    <source>
        <dbReference type="ARBA" id="ARBA00023315"/>
    </source>
</evidence>
<dbReference type="InterPro" id="IPR043138">
    <property type="entry name" value="GGT_lsub"/>
</dbReference>
<evidence type="ECO:0000256" key="4">
    <source>
        <dbReference type="ARBA" id="ARBA00022679"/>
    </source>
</evidence>
<evidence type="ECO:0000256" key="9">
    <source>
        <dbReference type="PIRSR" id="PIRSR600101-1"/>
    </source>
</evidence>
<dbReference type="Pfam" id="PF01019">
    <property type="entry name" value="G_glu_transpept"/>
    <property type="match status" value="1"/>
</dbReference>
<comment type="catalytic activity">
    <reaction evidence="1 11">
        <text>an S-substituted glutathione + H2O = an S-substituted L-cysteinylglycine + L-glutamate</text>
        <dbReference type="Rhea" id="RHEA:59468"/>
        <dbReference type="ChEBI" id="CHEBI:15377"/>
        <dbReference type="ChEBI" id="CHEBI:29985"/>
        <dbReference type="ChEBI" id="CHEBI:90779"/>
        <dbReference type="ChEBI" id="CHEBI:143103"/>
        <dbReference type="EC" id="3.4.19.13"/>
    </reaction>
</comment>
<dbReference type="NCBIfam" id="TIGR00066">
    <property type="entry name" value="g_glut_trans"/>
    <property type="match status" value="1"/>
</dbReference>
<dbReference type="GO" id="GO:0103068">
    <property type="term" value="F:leukotriene C4 gamma-glutamyl transferase activity"/>
    <property type="evidence" value="ECO:0007669"/>
    <property type="project" value="UniProtKB-EC"/>
</dbReference>
<dbReference type="InterPro" id="IPR043137">
    <property type="entry name" value="GGT_ssub_C"/>
</dbReference>
<evidence type="ECO:0000256" key="2">
    <source>
        <dbReference type="ARBA" id="ARBA00001089"/>
    </source>
</evidence>
<reference evidence="14" key="2">
    <citation type="submission" date="2020-09" db="EMBL/GenBank/DDBJ databases">
        <authorList>
            <person name="Sun Q."/>
            <person name="Zhou Y."/>
        </authorList>
    </citation>
    <scope>NUCLEOTIDE SEQUENCE</scope>
    <source>
        <strain evidence="14">CGMCC 1.10749</strain>
    </source>
</reference>
<keyword evidence="5 11" id="KW-0378">Hydrolase</keyword>
<accession>A0A8H9FTA2</accession>
<dbReference type="SUPFAM" id="SSF56235">
    <property type="entry name" value="N-terminal nucleophile aminohydrolases (Ntn hydrolases)"/>
    <property type="match status" value="1"/>
</dbReference>
<dbReference type="PANTHER" id="PTHR43199">
    <property type="entry name" value="GLUTATHIONE HYDROLASE"/>
    <property type="match status" value="1"/>
</dbReference>
<evidence type="ECO:0000313" key="14">
    <source>
        <dbReference type="EMBL" id="GGB69627.1"/>
    </source>
</evidence>
<keyword evidence="4 11" id="KW-0808">Transferase</keyword>
<comment type="subunit">
    <text evidence="11">This enzyme consists of two polypeptide chains, which are synthesized in precursor form from a single polypeptide.</text>
</comment>
<keyword evidence="6 11" id="KW-0865">Zymogen</keyword>
<feature type="binding site" evidence="10">
    <location>
        <position position="465"/>
    </location>
    <ligand>
        <name>L-glutamate</name>
        <dbReference type="ChEBI" id="CHEBI:29985"/>
    </ligand>
</feature>
<dbReference type="GO" id="GO:0006751">
    <property type="term" value="P:glutathione catabolic process"/>
    <property type="evidence" value="ECO:0007669"/>
    <property type="project" value="UniProtKB-UniRule"/>
</dbReference>
<reference evidence="14" key="1">
    <citation type="journal article" date="2014" name="Int. J. Syst. Evol. Microbiol.">
        <title>Complete genome sequence of Corynebacterium casei LMG S-19264T (=DSM 44701T), isolated from a smear-ripened cheese.</title>
        <authorList>
            <consortium name="US DOE Joint Genome Institute (JGI-PGF)"/>
            <person name="Walter F."/>
            <person name="Albersmeier A."/>
            <person name="Kalinowski J."/>
            <person name="Ruckert C."/>
        </authorList>
    </citation>
    <scope>NUCLEOTIDE SEQUENCE</scope>
    <source>
        <strain evidence="14">CGMCC 1.10749</strain>
    </source>
</reference>
<gene>
    <name evidence="14" type="primary">ggt</name>
    <name evidence="14" type="ORF">GCM10011314_06130</name>
</gene>
<dbReference type="Gene3D" id="3.60.20.40">
    <property type="match status" value="1"/>
</dbReference>
<feature type="active site" description="Nucleophile" evidence="9">
    <location>
        <position position="423"/>
    </location>
</feature>
<dbReference type="InterPro" id="IPR029055">
    <property type="entry name" value="Ntn_hydrolases_N"/>
</dbReference>
<dbReference type="RefSeq" id="WP_035950216.1">
    <property type="nucleotide sequence ID" value="NZ_BMEA01000001.1"/>
</dbReference>
<keyword evidence="7 11" id="KW-0012">Acyltransferase</keyword>
<evidence type="ECO:0000256" key="8">
    <source>
        <dbReference type="ARBA" id="ARBA00047417"/>
    </source>
</evidence>
<comment type="catalytic activity">
    <reaction evidence="2 11">
        <text>glutathione + H2O = L-cysteinylglycine + L-glutamate</text>
        <dbReference type="Rhea" id="RHEA:28807"/>
        <dbReference type="ChEBI" id="CHEBI:15377"/>
        <dbReference type="ChEBI" id="CHEBI:29985"/>
        <dbReference type="ChEBI" id="CHEBI:57925"/>
        <dbReference type="ChEBI" id="CHEBI:61694"/>
        <dbReference type="EC" id="3.4.19.13"/>
    </reaction>
</comment>
<evidence type="ECO:0000256" key="13">
    <source>
        <dbReference type="SAM" id="SignalP"/>
    </source>
</evidence>
<feature type="region of interest" description="Disordered" evidence="12">
    <location>
        <begin position="26"/>
        <end position="45"/>
    </location>
</feature>
<evidence type="ECO:0000256" key="6">
    <source>
        <dbReference type="ARBA" id="ARBA00023145"/>
    </source>
</evidence>
<comment type="catalytic activity">
    <reaction evidence="8 11">
        <text>an N-terminal (5-L-glutamyl)-[peptide] + an alpha-amino acid = 5-L-glutamyl amino acid + an N-terminal L-alpha-aminoacyl-[peptide]</text>
        <dbReference type="Rhea" id="RHEA:23904"/>
        <dbReference type="Rhea" id="RHEA-COMP:9780"/>
        <dbReference type="Rhea" id="RHEA-COMP:9795"/>
        <dbReference type="ChEBI" id="CHEBI:77644"/>
        <dbReference type="ChEBI" id="CHEBI:78597"/>
        <dbReference type="ChEBI" id="CHEBI:78599"/>
        <dbReference type="ChEBI" id="CHEBI:78608"/>
        <dbReference type="EC" id="2.3.2.2"/>
    </reaction>
</comment>
<feature type="signal peptide" evidence="13">
    <location>
        <begin position="1"/>
        <end position="26"/>
    </location>
</feature>
<dbReference type="InterPro" id="IPR051792">
    <property type="entry name" value="GGT_bact"/>
</dbReference>
<dbReference type="PRINTS" id="PR01210">
    <property type="entry name" value="GGTRANSPTASE"/>
</dbReference>
<evidence type="ECO:0000256" key="12">
    <source>
        <dbReference type="SAM" id="MobiDB-lite"/>
    </source>
</evidence>
<feature type="compositionally biased region" description="Pro residues" evidence="12">
    <location>
        <begin position="29"/>
        <end position="40"/>
    </location>
</feature>
<evidence type="ECO:0000256" key="11">
    <source>
        <dbReference type="RuleBase" id="RU368036"/>
    </source>
</evidence>
<dbReference type="EC" id="3.4.19.13" evidence="11"/>
<dbReference type="AlphaFoldDB" id="A0A8H9FTA2"/>
<evidence type="ECO:0000313" key="15">
    <source>
        <dbReference type="Proteomes" id="UP000628079"/>
    </source>
</evidence>
<feature type="binding site" evidence="10">
    <location>
        <position position="121"/>
    </location>
    <ligand>
        <name>L-glutamate</name>
        <dbReference type="ChEBI" id="CHEBI:29985"/>
    </ligand>
</feature>
<evidence type="ECO:0000256" key="5">
    <source>
        <dbReference type="ARBA" id="ARBA00022801"/>
    </source>
</evidence>
<dbReference type="UniPathway" id="UPA00204"/>
<keyword evidence="13" id="KW-0732">Signal</keyword>
<feature type="binding site" evidence="10">
    <location>
        <begin position="489"/>
        <end position="490"/>
    </location>
    <ligand>
        <name>L-glutamate</name>
        <dbReference type="ChEBI" id="CHEBI:29985"/>
    </ligand>
</feature>
<feature type="chain" id="PRO_5034212541" description="Glutathione hydrolase proenzyme" evidence="13">
    <location>
        <begin position="27"/>
        <end position="610"/>
    </location>
</feature>
<dbReference type="PANTHER" id="PTHR43199:SF1">
    <property type="entry name" value="GLUTATHIONE HYDROLASE PROENZYME"/>
    <property type="match status" value="1"/>
</dbReference>
<name>A0A8H9FTA2_9MICO</name>
<proteinExistence type="inferred from homology"/>
<comment type="caution">
    <text evidence="14">The sequence shown here is derived from an EMBL/GenBank/DDBJ whole genome shotgun (WGS) entry which is preliminary data.</text>
</comment>
<dbReference type="GO" id="GO:0006750">
    <property type="term" value="P:glutathione biosynthetic process"/>
    <property type="evidence" value="ECO:0007669"/>
    <property type="project" value="UniProtKB-KW"/>
</dbReference>
<organism evidence="14 15">
    <name type="scientific">Knoellia flava</name>
    <dbReference type="NCBI Taxonomy" id="913969"/>
    <lineage>
        <taxon>Bacteria</taxon>
        <taxon>Bacillati</taxon>
        <taxon>Actinomycetota</taxon>
        <taxon>Actinomycetes</taxon>
        <taxon>Micrococcales</taxon>
        <taxon>Intrasporangiaceae</taxon>
        <taxon>Knoellia</taxon>
    </lineage>
</organism>